<comment type="caution">
    <text evidence="1">The sequence shown here is derived from an EMBL/GenBank/DDBJ whole genome shotgun (WGS) entry which is preliminary data.</text>
</comment>
<accession>A0AC60P2V9</accession>
<organism evidence="1 2">
    <name type="scientific">Ixodes persulcatus</name>
    <name type="common">Taiga tick</name>
    <dbReference type="NCBI Taxonomy" id="34615"/>
    <lineage>
        <taxon>Eukaryota</taxon>
        <taxon>Metazoa</taxon>
        <taxon>Ecdysozoa</taxon>
        <taxon>Arthropoda</taxon>
        <taxon>Chelicerata</taxon>
        <taxon>Arachnida</taxon>
        <taxon>Acari</taxon>
        <taxon>Parasitiformes</taxon>
        <taxon>Ixodida</taxon>
        <taxon>Ixodoidea</taxon>
        <taxon>Ixodidae</taxon>
        <taxon>Ixodinae</taxon>
        <taxon>Ixodes</taxon>
    </lineage>
</organism>
<sequence>MSGRPLALREMERRTQKRCFSGPVPTESRGPPRKGEHEARQRSHDEAPLRSRAAAACRRNNGPRCPARLSRRRRHVASVGRCSVCCLVAGEGRLLSRPFARTPPGISGSALLLKA</sequence>
<name>A0AC60P2V9_IXOPE</name>
<gene>
    <name evidence="1" type="ORF">HPB47_009109</name>
</gene>
<protein>
    <submittedName>
        <fullName evidence="1">Uncharacterized protein</fullName>
    </submittedName>
</protein>
<keyword evidence="2" id="KW-1185">Reference proteome</keyword>
<dbReference type="EMBL" id="JABSTQ010011237">
    <property type="protein sequence ID" value="KAG0413719.1"/>
    <property type="molecule type" value="Genomic_DNA"/>
</dbReference>
<dbReference type="Proteomes" id="UP000805193">
    <property type="component" value="Unassembled WGS sequence"/>
</dbReference>
<evidence type="ECO:0000313" key="1">
    <source>
        <dbReference type="EMBL" id="KAG0413719.1"/>
    </source>
</evidence>
<proteinExistence type="predicted"/>
<evidence type="ECO:0000313" key="2">
    <source>
        <dbReference type="Proteomes" id="UP000805193"/>
    </source>
</evidence>
<reference evidence="1 2" key="1">
    <citation type="journal article" date="2020" name="Cell">
        <title>Large-Scale Comparative Analyses of Tick Genomes Elucidate Their Genetic Diversity and Vector Capacities.</title>
        <authorList>
            <consortium name="Tick Genome and Microbiome Consortium (TIGMIC)"/>
            <person name="Jia N."/>
            <person name="Wang J."/>
            <person name="Shi W."/>
            <person name="Du L."/>
            <person name="Sun Y."/>
            <person name="Zhan W."/>
            <person name="Jiang J.F."/>
            <person name="Wang Q."/>
            <person name="Zhang B."/>
            <person name="Ji P."/>
            <person name="Bell-Sakyi L."/>
            <person name="Cui X.M."/>
            <person name="Yuan T.T."/>
            <person name="Jiang B.G."/>
            <person name="Yang W.F."/>
            <person name="Lam T.T."/>
            <person name="Chang Q.C."/>
            <person name="Ding S.J."/>
            <person name="Wang X.J."/>
            <person name="Zhu J.G."/>
            <person name="Ruan X.D."/>
            <person name="Zhao L."/>
            <person name="Wei J.T."/>
            <person name="Ye R.Z."/>
            <person name="Que T.C."/>
            <person name="Du C.H."/>
            <person name="Zhou Y.H."/>
            <person name="Cheng J.X."/>
            <person name="Dai P.F."/>
            <person name="Guo W.B."/>
            <person name="Han X.H."/>
            <person name="Huang E.J."/>
            <person name="Li L.F."/>
            <person name="Wei W."/>
            <person name="Gao Y.C."/>
            <person name="Liu J.Z."/>
            <person name="Shao H.Z."/>
            <person name="Wang X."/>
            <person name="Wang C.C."/>
            <person name="Yang T.C."/>
            <person name="Huo Q.B."/>
            <person name="Li W."/>
            <person name="Chen H.Y."/>
            <person name="Chen S.E."/>
            <person name="Zhou L.G."/>
            <person name="Ni X.B."/>
            <person name="Tian J.H."/>
            <person name="Sheng Y."/>
            <person name="Liu T."/>
            <person name="Pan Y.S."/>
            <person name="Xia L.Y."/>
            <person name="Li J."/>
            <person name="Zhao F."/>
            <person name="Cao W.C."/>
        </authorList>
    </citation>
    <scope>NUCLEOTIDE SEQUENCE [LARGE SCALE GENOMIC DNA]</scope>
    <source>
        <strain evidence="1">Iper-2018</strain>
    </source>
</reference>